<dbReference type="InterPro" id="IPR018085">
    <property type="entry name" value="Ura-DNA_Glyclase_AS"/>
</dbReference>
<dbReference type="PROSITE" id="PS00130">
    <property type="entry name" value="U_DNA_GLYCOSYLASE"/>
    <property type="match status" value="1"/>
</dbReference>
<dbReference type="NCBIfam" id="TIGR00628">
    <property type="entry name" value="ung"/>
    <property type="match status" value="1"/>
</dbReference>
<feature type="domain" description="Uracil-DNA glycosylase-like" evidence="12">
    <location>
        <begin position="45"/>
        <end position="203"/>
    </location>
</feature>
<gene>
    <name evidence="9" type="primary">ung</name>
    <name evidence="13" type="ORF">SAMN04515678_105136</name>
</gene>
<organism evidence="13 14">
    <name type="scientific">Roseivivax sediminis</name>
    <dbReference type="NCBI Taxonomy" id="936889"/>
    <lineage>
        <taxon>Bacteria</taxon>
        <taxon>Pseudomonadati</taxon>
        <taxon>Pseudomonadota</taxon>
        <taxon>Alphaproteobacteria</taxon>
        <taxon>Rhodobacterales</taxon>
        <taxon>Roseobacteraceae</taxon>
        <taxon>Roseivivax</taxon>
    </lineage>
</organism>
<dbReference type="NCBIfam" id="NF003592">
    <property type="entry name" value="PRK05254.1-5"/>
    <property type="match status" value="1"/>
</dbReference>
<dbReference type="GO" id="GO:0004844">
    <property type="term" value="F:uracil DNA N-glycosylase activity"/>
    <property type="evidence" value="ECO:0007669"/>
    <property type="project" value="UniProtKB-UniRule"/>
</dbReference>
<reference evidence="13 14" key="1">
    <citation type="submission" date="2016-10" db="EMBL/GenBank/DDBJ databases">
        <authorList>
            <person name="Varghese N."/>
            <person name="Submissions S."/>
        </authorList>
    </citation>
    <scope>NUCLEOTIDE SEQUENCE [LARGE SCALE GENOMIC DNA]</scope>
    <source>
        <strain evidence="14">YIM D21,KCTC 23444,ACCC 10710</strain>
    </source>
</reference>
<keyword evidence="9" id="KW-0963">Cytoplasm</keyword>
<dbReference type="AlphaFoldDB" id="A0A1I1WWZ3"/>
<comment type="subcellular location">
    <subcellularLocation>
        <location evidence="9">Cytoplasm</location>
    </subcellularLocation>
</comment>
<dbReference type="OrthoDB" id="9804372at2"/>
<comment type="function">
    <text evidence="2 9 11">Excises uracil residues from the DNA which can arise as a result of misincorporation of dUMP residues by DNA polymerase or due to deamination of cytosine.</text>
</comment>
<dbReference type="SMART" id="SM00986">
    <property type="entry name" value="UDG"/>
    <property type="match status" value="1"/>
</dbReference>
<evidence type="ECO:0000256" key="8">
    <source>
        <dbReference type="ARBA" id="ARBA00023204"/>
    </source>
</evidence>
<dbReference type="PANTHER" id="PTHR11264:SF0">
    <property type="entry name" value="URACIL-DNA GLYCOSYLASE"/>
    <property type="match status" value="1"/>
</dbReference>
<dbReference type="GO" id="GO:0005737">
    <property type="term" value="C:cytoplasm"/>
    <property type="evidence" value="ECO:0007669"/>
    <property type="project" value="UniProtKB-SubCell"/>
</dbReference>
<evidence type="ECO:0000256" key="10">
    <source>
        <dbReference type="PROSITE-ProRule" id="PRU10072"/>
    </source>
</evidence>
<dbReference type="EC" id="3.2.2.27" evidence="4 9"/>
<evidence type="ECO:0000256" key="11">
    <source>
        <dbReference type="RuleBase" id="RU003780"/>
    </source>
</evidence>
<sequence length="216" mass="23352">MTLTPPPAWAHLPFFADELPRIEAALAAETRPVLPPTGQVFAALDALPPAGVRAVILGQDPYPTPGHAHGFAFSVEPEVRPLPRSLTNIFKEMQSDLGASPENGDLRGWASDGVLLLNTALTVPAGDAGGHARLGWSRLAQEVLQDLSQAPRAFVLWGGHAQRFAPFISVPGHLILQSPHPSPLSARRGFFGSRPFSRVNDWLRARGESEINWTRT</sequence>
<dbReference type="Gene3D" id="3.40.470.10">
    <property type="entry name" value="Uracil-DNA glycosylase-like domain"/>
    <property type="match status" value="1"/>
</dbReference>
<evidence type="ECO:0000256" key="5">
    <source>
        <dbReference type="ARBA" id="ARBA00018429"/>
    </source>
</evidence>
<dbReference type="SUPFAM" id="SSF52141">
    <property type="entry name" value="Uracil-DNA glycosylase-like"/>
    <property type="match status" value="1"/>
</dbReference>
<dbReference type="InterPro" id="IPR002043">
    <property type="entry name" value="UDG_fam1"/>
</dbReference>
<accession>A0A1I1WWZ3</accession>
<evidence type="ECO:0000256" key="7">
    <source>
        <dbReference type="ARBA" id="ARBA00022801"/>
    </source>
</evidence>
<protein>
    <recommendedName>
        <fullName evidence="5 9">Uracil-DNA glycosylase</fullName>
        <shortName evidence="9">UDG</shortName>
        <ecNumber evidence="4 9">3.2.2.27</ecNumber>
    </recommendedName>
</protein>
<dbReference type="HAMAP" id="MF_00148">
    <property type="entry name" value="UDG"/>
    <property type="match status" value="1"/>
</dbReference>
<name>A0A1I1WWZ3_9RHOB</name>
<evidence type="ECO:0000259" key="12">
    <source>
        <dbReference type="SMART" id="SM00986"/>
    </source>
</evidence>
<keyword evidence="6 9" id="KW-0227">DNA damage</keyword>
<dbReference type="SMART" id="SM00987">
    <property type="entry name" value="UreE_C"/>
    <property type="match status" value="1"/>
</dbReference>
<evidence type="ECO:0000313" key="13">
    <source>
        <dbReference type="EMBL" id="SFD99569.1"/>
    </source>
</evidence>
<dbReference type="Proteomes" id="UP000325289">
    <property type="component" value="Unassembled WGS sequence"/>
</dbReference>
<dbReference type="GO" id="GO:0097510">
    <property type="term" value="P:base-excision repair, AP site formation via deaminated base removal"/>
    <property type="evidence" value="ECO:0007669"/>
    <property type="project" value="TreeGrafter"/>
</dbReference>
<dbReference type="InterPro" id="IPR005122">
    <property type="entry name" value="Uracil-DNA_glycosylase-like"/>
</dbReference>
<dbReference type="Pfam" id="PF03167">
    <property type="entry name" value="UDG"/>
    <property type="match status" value="1"/>
</dbReference>
<dbReference type="RefSeq" id="WP_149755672.1">
    <property type="nucleotide sequence ID" value="NZ_FOMS01000005.1"/>
</dbReference>
<dbReference type="PANTHER" id="PTHR11264">
    <property type="entry name" value="URACIL-DNA GLYCOSYLASE"/>
    <property type="match status" value="1"/>
</dbReference>
<dbReference type="CDD" id="cd10027">
    <property type="entry name" value="UDG-F1-like"/>
    <property type="match status" value="1"/>
</dbReference>
<dbReference type="InterPro" id="IPR036895">
    <property type="entry name" value="Uracil-DNA_glycosylase-like_sf"/>
</dbReference>
<dbReference type="EMBL" id="FOMS01000005">
    <property type="protein sequence ID" value="SFD99569.1"/>
    <property type="molecule type" value="Genomic_DNA"/>
</dbReference>
<evidence type="ECO:0000256" key="1">
    <source>
        <dbReference type="ARBA" id="ARBA00001400"/>
    </source>
</evidence>
<evidence type="ECO:0000256" key="3">
    <source>
        <dbReference type="ARBA" id="ARBA00008184"/>
    </source>
</evidence>
<keyword evidence="8 9" id="KW-0234">DNA repair</keyword>
<dbReference type="NCBIfam" id="NF003588">
    <property type="entry name" value="PRK05254.1-1"/>
    <property type="match status" value="1"/>
</dbReference>
<comment type="similarity">
    <text evidence="3 9 11">Belongs to the uracil-DNA glycosylase (UDG) superfamily. UNG family.</text>
</comment>
<proteinExistence type="inferred from homology"/>
<evidence type="ECO:0000313" key="14">
    <source>
        <dbReference type="Proteomes" id="UP000325289"/>
    </source>
</evidence>
<keyword evidence="14" id="KW-1185">Reference proteome</keyword>
<evidence type="ECO:0000256" key="9">
    <source>
        <dbReference type="HAMAP-Rule" id="MF_00148"/>
    </source>
</evidence>
<comment type="catalytic activity">
    <reaction evidence="1 9 11">
        <text>Hydrolyzes single-stranded DNA or mismatched double-stranded DNA and polynucleotides, releasing free uracil.</text>
        <dbReference type="EC" id="3.2.2.27"/>
    </reaction>
</comment>
<keyword evidence="7 9" id="KW-0378">Hydrolase</keyword>
<evidence type="ECO:0000256" key="2">
    <source>
        <dbReference type="ARBA" id="ARBA00002631"/>
    </source>
</evidence>
<evidence type="ECO:0000256" key="4">
    <source>
        <dbReference type="ARBA" id="ARBA00012030"/>
    </source>
</evidence>
<feature type="active site" description="Proton acceptor" evidence="9 10">
    <location>
        <position position="60"/>
    </location>
</feature>
<evidence type="ECO:0000256" key="6">
    <source>
        <dbReference type="ARBA" id="ARBA00022763"/>
    </source>
</evidence>